<evidence type="ECO:0000256" key="1">
    <source>
        <dbReference type="ARBA" id="ARBA00004141"/>
    </source>
</evidence>
<feature type="transmembrane region" description="Helical" evidence="8">
    <location>
        <begin position="180"/>
        <end position="202"/>
    </location>
</feature>
<evidence type="ECO:0000313" key="10">
    <source>
        <dbReference type="Proteomes" id="UP001282284"/>
    </source>
</evidence>
<gene>
    <name evidence="9" type="ORF">QT711_16310</name>
</gene>
<keyword evidence="5 8" id="KW-0812">Transmembrane</keyword>
<feature type="transmembrane region" description="Helical" evidence="8">
    <location>
        <begin position="340"/>
        <end position="358"/>
    </location>
</feature>
<dbReference type="InterPro" id="IPR004761">
    <property type="entry name" value="Spore_GerAB"/>
</dbReference>
<dbReference type="PANTHER" id="PTHR34975:SF2">
    <property type="entry name" value="SPORE GERMINATION PROTEIN A2"/>
    <property type="match status" value="1"/>
</dbReference>
<organism evidence="9 10">
    <name type="scientific">Sporosarcina saromensis</name>
    <dbReference type="NCBI Taxonomy" id="359365"/>
    <lineage>
        <taxon>Bacteria</taxon>
        <taxon>Bacillati</taxon>
        <taxon>Bacillota</taxon>
        <taxon>Bacilli</taxon>
        <taxon>Bacillales</taxon>
        <taxon>Caryophanaceae</taxon>
        <taxon>Sporosarcina</taxon>
    </lineage>
</organism>
<keyword evidence="6 8" id="KW-1133">Transmembrane helix</keyword>
<dbReference type="PANTHER" id="PTHR34975">
    <property type="entry name" value="SPORE GERMINATION PROTEIN A2"/>
    <property type="match status" value="1"/>
</dbReference>
<keyword evidence="4" id="KW-0309">Germination</keyword>
<evidence type="ECO:0000256" key="8">
    <source>
        <dbReference type="SAM" id="Phobius"/>
    </source>
</evidence>
<proteinExistence type="inferred from homology"/>
<evidence type="ECO:0000256" key="5">
    <source>
        <dbReference type="ARBA" id="ARBA00022692"/>
    </source>
</evidence>
<protein>
    <submittedName>
        <fullName evidence="9">GerAB/ArcD/ProY family transporter</fullName>
    </submittedName>
</protein>
<feature type="transmembrane region" description="Helical" evidence="8">
    <location>
        <begin position="214"/>
        <end position="238"/>
    </location>
</feature>
<evidence type="ECO:0000256" key="6">
    <source>
        <dbReference type="ARBA" id="ARBA00022989"/>
    </source>
</evidence>
<evidence type="ECO:0000256" key="7">
    <source>
        <dbReference type="ARBA" id="ARBA00023136"/>
    </source>
</evidence>
<evidence type="ECO:0000256" key="3">
    <source>
        <dbReference type="ARBA" id="ARBA00022448"/>
    </source>
</evidence>
<feature type="transmembrane region" description="Helical" evidence="8">
    <location>
        <begin position="265"/>
        <end position="287"/>
    </location>
</feature>
<keyword evidence="7 8" id="KW-0472">Membrane</keyword>
<feature type="transmembrane region" description="Helical" evidence="8">
    <location>
        <begin position="308"/>
        <end position="328"/>
    </location>
</feature>
<feature type="transmembrane region" description="Helical" evidence="8">
    <location>
        <begin position="79"/>
        <end position="106"/>
    </location>
</feature>
<keyword evidence="10" id="KW-1185">Reference proteome</keyword>
<dbReference type="EMBL" id="JAUBDI010000021">
    <property type="protein sequence ID" value="MDW0114761.1"/>
    <property type="molecule type" value="Genomic_DNA"/>
</dbReference>
<comment type="caution">
    <text evidence="9">The sequence shown here is derived from an EMBL/GenBank/DDBJ whole genome shotgun (WGS) entry which is preliminary data.</text>
</comment>
<evidence type="ECO:0000313" key="9">
    <source>
        <dbReference type="EMBL" id="MDW0114761.1"/>
    </source>
</evidence>
<sequence>MNRYVYYLIFINMVANLVATVPRILVVESKNGVLFSMGLAAISGVIITFITVKCFNNFPGQDLIELLKTRTSKWFSVPVLLYFAVNWYIAGLITLVTFTFILIRFFSPETSIFMFVLSFLLIISYGVLAQTKSLLYMIELTVILFSPFVFLLIVKSYVNDVFNMDFVKVALMHVNEWPSYSAYTASTYLYIGIVNLVVFNRFLTEKIRFGTKQIIIVGVAGTFVLLTTYFVPIGIAGFDEIDRLIYPWISTSDSIRMRFGIVERLLFVFLLIFLAIAVLSIVIHWHVSVKFFSTVFPLKNLKWRDKQLSPALILLLFWIGGIYMVSYLTEHQLFIFTSNFFNLLPLFFAILVIVFFVIKRGVKK</sequence>
<feature type="transmembrane region" description="Helical" evidence="8">
    <location>
        <begin position="112"/>
        <end position="128"/>
    </location>
</feature>
<keyword evidence="3" id="KW-0813">Transport</keyword>
<dbReference type="Pfam" id="PF03845">
    <property type="entry name" value="Spore_permease"/>
    <property type="match status" value="1"/>
</dbReference>
<evidence type="ECO:0000256" key="2">
    <source>
        <dbReference type="ARBA" id="ARBA00007998"/>
    </source>
</evidence>
<feature type="transmembrane region" description="Helical" evidence="8">
    <location>
        <begin position="135"/>
        <end position="154"/>
    </location>
</feature>
<feature type="transmembrane region" description="Helical" evidence="8">
    <location>
        <begin position="5"/>
        <end position="26"/>
    </location>
</feature>
<name>A0ABU4GCX6_9BACL</name>
<accession>A0ABU4GCX6</accession>
<dbReference type="RefSeq" id="WP_317946036.1">
    <property type="nucleotide sequence ID" value="NZ_JAUBDI010000021.1"/>
</dbReference>
<reference evidence="9 10" key="1">
    <citation type="submission" date="2023-06" db="EMBL/GenBank/DDBJ databases">
        <title>Sporosarcina sp. nov., isolated from Korean traditional fermented seafood 'Jeotgal'.</title>
        <authorList>
            <person name="Yang A.I."/>
            <person name="Shin N.-R."/>
        </authorList>
    </citation>
    <scope>NUCLEOTIDE SEQUENCE [LARGE SCALE GENOMIC DNA]</scope>
    <source>
        <strain evidence="9 10">KCTC13119</strain>
    </source>
</reference>
<comment type="similarity">
    <text evidence="2">Belongs to the amino acid-polyamine-organocation (APC) superfamily. Spore germination protein (SGP) (TC 2.A.3.9) family.</text>
</comment>
<evidence type="ECO:0000256" key="4">
    <source>
        <dbReference type="ARBA" id="ARBA00022544"/>
    </source>
</evidence>
<dbReference type="Proteomes" id="UP001282284">
    <property type="component" value="Unassembled WGS sequence"/>
</dbReference>
<feature type="transmembrane region" description="Helical" evidence="8">
    <location>
        <begin position="32"/>
        <end position="58"/>
    </location>
</feature>
<comment type="subcellular location">
    <subcellularLocation>
        <location evidence="1">Membrane</location>
        <topology evidence="1">Multi-pass membrane protein</topology>
    </subcellularLocation>
</comment>